<feature type="transmembrane region" description="Helical" evidence="5">
    <location>
        <begin position="169"/>
        <end position="193"/>
    </location>
</feature>
<evidence type="ECO:0000256" key="4">
    <source>
        <dbReference type="ARBA" id="ARBA00023136"/>
    </source>
</evidence>
<evidence type="ECO:0000256" key="3">
    <source>
        <dbReference type="ARBA" id="ARBA00022989"/>
    </source>
</evidence>
<protein>
    <submittedName>
        <fullName evidence="7">Clc-like protein 2</fullName>
    </submittedName>
</protein>
<dbReference type="WBParaSite" id="jg25351">
    <property type="protein sequence ID" value="jg25351"/>
    <property type="gene ID" value="jg25351"/>
</dbReference>
<keyword evidence="4 5" id="KW-0472">Membrane</keyword>
<evidence type="ECO:0000256" key="5">
    <source>
        <dbReference type="SAM" id="Phobius"/>
    </source>
</evidence>
<dbReference type="GO" id="GO:0005886">
    <property type="term" value="C:plasma membrane"/>
    <property type="evidence" value="ECO:0007669"/>
    <property type="project" value="TreeGrafter"/>
</dbReference>
<evidence type="ECO:0000256" key="2">
    <source>
        <dbReference type="ARBA" id="ARBA00022692"/>
    </source>
</evidence>
<keyword evidence="3 5" id="KW-1133">Transmembrane helix</keyword>
<dbReference type="PANTHER" id="PTHR10671:SF54">
    <property type="entry name" value="CLC-LIKE PROTEIN 2"/>
    <property type="match status" value="1"/>
</dbReference>
<dbReference type="InterPro" id="IPR050579">
    <property type="entry name" value="PMP-22/EMP/MP20-like"/>
</dbReference>
<keyword evidence="6" id="KW-1185">Reference proteome</keyword>
<evidence type="ECO:0000313" key="7">
    <source>
        <dbReference type="WBParaSite" id="jg25351"/>
    </source>
</evidence>
<dbReference type="PROSITE" id="PS01346">
    <property type="entry name" value="CLAUDIN"/>
    <property type="match status" value="1"/>
</dbReference>
<evidence type="ECO:0000313" key="6">
    <source>
        <dbReference type="Proteomes" id="UP000887574"/>
    </source>
</evidence>
<dbReference type="Proteomes" id="UP000887574">
    <property type="component" value="Unplaced"/>
</dbReference>
<accession>A0A915DZJ3</accession>
<feature type="transmembrane region" description="Helical" evidence="5">
    <location>
        <begin position="124"/>
        <end position="149"/>
    </location>
</feature>
<dbReference type="Pfam" id="PF07062">
    <property type="entry name" value="Clc-like"/>
    <property type="match status" value="1"/>
</dbReference>
<organism evidence="6 7">
    <name type="scientific">Ditylenchus dipsaci</name>
    <dbReference type="NCBI Taxonomy" id="166011"/>
    <lineage>
        <taxon>Eukaryota</taxon>
        <taxon>Metazoa</taxon>
        <taxon>Ecdysozoa</taxon>
        <taxon>Nematoda</taxon>
        <taxon>Chromadorea</taxon>
        <taxon>Rhabditida</taxon>
        <taxon>Tylenchina</taxon>
        <taxon>Tylenchomorpha</taxon>
        <taxon>Sphaerularioidea</taxon>
        <taxon>Anguinidae</taxon>
        <taxon>Anguininae</taxon>
        <taxon>Ditylenchus</taxon>
    </lineage>
</organism>
<comment type="subcellular location">
    <subcellularLocation>
        <location evidence="1">Membrane</location>
        <topology evidence="1">Multi-pass membrane protein</topology>
    </subcellularLocation>
</comment>
<dbReference type="AlphaFoldDB" id="A0A915DZJ3"/>
<feature type="transmembrane region" description="Helical" evidence="5">
    <location>
        <begin position="95"/>
        <end position="117"/>
    </location>
</feature>
<reference evidence="7" key="1">
    <citation type="submission" date="2022-11" db="UniProtKB">
        <authorList>
            <consortium name="WormBaseParasite"/>
        </authorList>
    </citation>
    <scope>IDENTIFICATION</scope>
</reference>
<proteinExistence type="predicted"/>
<sequence length="245" mass="27551">MVTPRLSVLQICAFICGLVGLVVSFIALSTPAWQVVYAREIMQWVQSGLWMNCQTRPSGMYTCAYTFSDSDFDFYTNAELVNLRTPPFYAWQRNLLAVFLVAQALAFVGLASVLFAFHPPIKKISAVVFVVAMGLSAVLHVCSSVAFALLSQMVFHVSVSGIYEKHRGYSFYLELLAAAILILSLLFAVTHLVRMQTVDRKTSDRTFTQPSYAQQQAFFQDNSHSLIDPYEHQFAMRDLPPAPRR</sequence>
<dbReference type="PANTHER" id="PTHR10671">
    <property type="entry name" value="EPITHELIAL MEMBRANE PROTEIN-RELATED"/>
    <property type="match status" value="1"/>
</dbReference>
<dbReference type="Gene3D" id="1.20.140.150">
    <property type="match status" value="1"/>
</dbReference>
<feature type="transmembrane region" description="Helical" evidence="5">
    <location>
        <begin position="7"/>
        <end position="28"/>
    </location>
</feature>
<name>A0A915DZJ3_9BILA</name>
<dbReference type="InterPro" id="IPR017974">
    <property type="entry name" value="Claudin_CS"/>
</dbReference>
<evidence type="ECO:0000256" key="1">
    <source>
        <dbReference type="ARBA" id="ARBA00004141"/>
    </source>
</evidence>
<keyword evidence="2 5" id="KW-0812">Transmembrane</keyword>
<dbReference type="InterPro" id="IPR010761">
    <property type="entry name" value="Clc_prot-like"/>
</dbReference>